<organism evidence="2 3">
    <name type="scientific">Glomerella acutata</name>
    <name type="common">Colletotrichum acutatum</name>
    <dbReference type="NCBI Taxonomy" id="27357"/>
    <lineage>
        <taxon>Eukaryota</taxon>
        <taxon>Fungi</taxon>
        <taxon>Dikarya</taxon>
        <taxon>Ascomycota</taxon>
        <taxon>Pezizomycotina</taxon>
        <taxon>Sordariomycetes</taxon>
        <taxon>Hypocreomycetidae</taxon>
        <taxon>Glomerellales</taxon>
        <taxon>Glomerellaceae</taxon>
        <taxon>Colletotrichum</taxon>
        <taxon>Colletotrichum acutatum species complex</taxon>
    </lineage>
</organism>
<proteinExistence type="predicted"/>
<evidence type="ECO:0000256" key="1">
    <source>
        <dbReference type="SAM" id="MobiDB-lite"/>
    </source>
</evidence>
<accession>A0AAD8XHF7</accession>
<evidence type="ECO:0000313" key="3">
    <source>
        <dbReference type="Proteomes" id="UP001244207"/>
    </source>
</evidence>
<gene>
    <name evidence="2" type="ORF">BDZ83DRAFT_258260</name>
</gene>
<sequence length="245" mass="26716">MAAMTAQVHRPIRDADGEGGSVGGQRQDTGMVHALSLRLPRRQARSREETRENKSLLHTSTARSMWVAGRGGAYCTRYSSTRDVQTMYACHSDGRSEARQPALTTNQSIIELRGRIWGRTTAIRTPAAGTPAACIDFGEKTNHLLPSPRALPQSPGSYQCKRVARQAEDRSLDASPRGRRSFSNSRKFTVLPNTQRCGHGFRTGKSCSQGGDSIPPMPKCGRLLKSGVSGFFASSSVHHGEDRSF</sequence>
<evidence type="ECO:0000313" key="2">
    <source>
        <dbReference type="EMBL" id="KAK1726421.1"/>
    </source>
</evidence>
<feature type="region of interest" description="Disordered" evidence="1">
    <location>
        <begin position="1"/>
        <end position="33"/>
    </location>
</feature>
<reference evidence="2" key="1">
    <citation type="submission" date="2021-12" db="EMBL/GenBank/DDBJ databases">
        <title>Comparative genomics, transcriptomics and evolutionary studies reveal genomic signatures of adaptation to plant cell wall in hemibiotrophic fungi.</title>
        <authorList>
            <consortium name="DOE Joint Genome Institute"/>
            <person name="Baroncelli R."/>
            <person name="Diaz J.F."/>
            <person name="Benocci T."/>
            <person name="Peng M."/>
            <person name="Battaglia E."/>
            <person name="Haridas S."/>
            <person name="Andreopoulos W."/>
            <person name="Labutti K."/>
            <person name="Pangilinan J."/>
            <person name="Floch G.L."/>
            <person name="Makela M.R."/>
            <person name="Henrissat B."/>
            <person name="Grigoriev I.V."/>
            <person name="Crouch J.A."/>
            <person name="De Vries R.P."/>
            <person name="Sukno S.A."/>
            <person name="Thon M.R."/>
        </authorList>
    </citation>
    <scope>NUCLEOTIDE SEQUENCE</scope>
    <source>
        <strain evidence="2">CBS 112980</strain>
    </source>
</reference>
<dbReference type="RefSeq" id="XP_060366476.1">
    <property type="nucleotide sequence ID" value="XM_060501976.1"/>
</dbReference>
<feature type="region of interest" description="Disordered" evidence="1">
    <location>
        <begin position="164"/>
        <end position="187"/>
    </location>
</feature>
<dbReference type="GeneID" id="85385875"/>
<comment type="caution">
    <text evidence="2">The sequence shown here is derived from an EMBL/GenBank/DDBJ whole genome shotgun (WGS) entry which is preliminary data.</text>
</comment>
<dbReference type="Proteomes" id="UP001244207">
    <property type="component" value="Unassembled WGS sequence"/>
</dbReference>
<keyword evidence="3" id="KW-1185">Reference proteome</keyword>
<dbReference type="AlphaFoldDB" id="A0AAD8XHF7"/>
<name>A0AAD8XHF7_GLOAC</name>
<dbReference type="EMBL" id="JAHMHS010000032">
    <property type="protein sequence ID" value="KAK1726421.1"/>
    <property type="molecule type" value="Genomic_DNA"/>
</dbReference>
<protein>
    <submittedName>
        <fullName evidence="2">Uncharacterized protein</fullName>
    </submittedName>
</protein>